<accession>A0A9Q0QWB0</accession>
<dbReference type="GO" id="GO:0005886">
    <property type="term" value="C:plasma membrane"/>
    <property type="evidence" value="ECO:0007669"/>
    <property type="project" value="TreeGrafter"/>
</dbReference>
<dbReference type="PANTHER" id="PTHR33021">
    <property type="entry name" value="BLUE COPPER PROTEIN"/>
    <property type="match status" value="1"/>
</dbReference>
<gene>
    <name evidence="8" type="ORF">NE237_007228</name>
</gene>
<dbReference type="Pfam" id="PF02298">
    <property type="entry name" value="Cu_bind_like"/>
    <property type="match status" value="1"/>
</dbReference>
<evidence type="ECO:0000259" key="7">
    <source>
        <dbReference type="PROSITE" id="PS51485"/>
    </source>
</evidence>
<keyword evidence="2" id="KW-1015">Disulfide bond</keyword>
<evidence type="ECO:0000256" key="1">
    <source>
        <dbReference type="ARBA" id="ARBA00022729"/>
    </source>
</evidence>
<keyword evidence="3" id="KW-0325">Glycoprotein</keyword>
<dbReference type="SUPFAM" id="SSF49503">
    <property type="entry name" value="Cupredoxins"/>
    <property type="match status" value="1"/>
</dbReference>
<dbReference type="PANTHER" id="PTHR33021:SF547">
    <property type="entry name" value="OS03G0758500 PROTEIN"/>
    <property type="match status" value="1"/>
</dbReference>
<evidence type="ECO:0000256" key="4">
    <source>
        <dbReference type="ARBA" id="ARBA00035011"/>
    </source>
</evidence>
<name>A0A9Q0QWB0_9MAGN</name>
<dbReference type="InterPro" id="IPR008972">
    <property type="entry name" value="Cupredoxin"/>
</dbReference>
<comment type="caution">
    <text evidence="8">The sequence shown here is derived from an EMBL/GenBank/DDBJ whole genome shotgun (WGS) entry which is preliminary data.</text>
</comment>
<evidence type="ECO:0000313" key="9">
    <source>
        <dbReference type="Proteomes" id="UP001141806"/>
    </source>
</evidence>
<feature type="signal peptide" evidence="6">
    <location>
        <begin position="1"/>
        <end position="24"/>
    </location>
</feature>
<evidence type="ECO:0000256" key="3">
    <source>
        <dbReference type="ARBA" id="ARBA00023180"/>
    </source>
</evidence>
<dbReference type="InterPro" id="IPR003245">
    <property type="entry name" value="Phytocyanin_dom"/>
</dbReference>
<keyword evidence="1 6" id="KW-0732">Signal</keyword>
<dbReference type="AlphaFoldDB" id="A0A9Q0QWB0"/>
<evidence type="ECO:0000256" key="6">
    <source>
        <dbReference type="SAM" id="SignalP"/>
    </source>
</evidence>
<evidence type="ECO:0000313" key="8">
    <source>
        <dbReference type="EMBL" id="KAJ4974054.1"/>
    </source>
</evidence>
<comment type="function">
    <text evidence="5">May act as a carbohydrate transporter.</text>
</comment>
<organism evidence="8 9">
    <name type="scientific">Protea cynaroides</name>
    <dbReference type="NCBI Taxonomy" id="273540"/>
    <lineage>
        <taxon>Eukaryota</taxon>
        <taxon>Viridiplantae</taxon>
        <taxon>Streptophyta</taxon>
        <taxon>Embryophyta</taxon>
        <taxon>Tracheophyta</taxon>
        <taxon>Spermatophyta</taxon>
        <taxon>Magnoliopsida</taxon>
        <taxon>Proteales</taxon>
        <taxon>Proteaceae</taxon>
        <taxon>Protea</taxon>
    </lineage>
</organism>
<dbReference type="EMBL" id="JAMYWD010000004">
    <property type="protein sequence ID" value="KAJ4974054.1"/>
    <property type="molecule type" value="Genomic_DNA"/>
</dbReference>
<feature type="domain" description="Phytocyanin" evidence="7">
    <location>
        <begin position="25"/>
        <end position="125"/>
    </location>
</feature>
<feature type="chain" id="PRO_5040437044" description="Phytocyanin domain-containing protein" evidence="6">
    <location>
        <begin position="25"/>
        <end position="166"/>
    </location>
</feature>
<evidence type="ECO:0000256" key="5">
    <source>
        <dbReference type="ARBA" id="ARBA00037626"/>
    </source>
</evidence>
<dbReference type="OrthoDB" id="676939at2759"/>
<dbReference type="PROSITE" id="PS51485">
    <property type="entry name" value="PHYTOCYANIN"/>
    <property type="match status" value="1"/>
</dbReference>
<dbReference type="Proteomes" id="UP001141806">
    <property type="component" value="Unassembled WGS sequence"/>
</dbReference>
<reference evidence="8" key="1">
    <citation type="journal article" date="2023" name="Plant J.">
        <title>The genome of the king protea, Protea cynaroides.</title>
        <authorList>
            <person name="Chang J."/>
            <person name="Duong T.A."/>
            <person name="Schoeman C."/>
            <person name="Ma X."/>
            <person name="Roodt D."/>
            <person name="Barker N."/>
            <person name="Li Z."/>
            <person name="Van de Peer Y."/>
            <person name="Mizrachi E."/>
        </authorList>
    </citation>
    <scope>NUCLEOTIDE SEQUENCE</scope>
    <source>
        <tissue evidence="8">Young leaves</tissue>
    </source>
</reference>
<evidence type="ECO:0000256" key="2">
    <source>
        <dbReference type="ARBA" id="ARBA00023157"/>
    </source>
</evidence>
<keyword evidence="9" id="KW-1185">Reference proteome</keyword>
<dbReference type="FunFam" id="2.60.40.420:FF:000018">
    <property type="entry name" value="Lamin-like protein"/>
    <property type="match status" value="1"/>
</dbReference>
<protein>
    <recommendedName>
        <fullName evidence="7">Phytocyanin domain-containing protein</fullName>
    </recommendedName>
</protein>
<sequence>METWQRRIVAMIFLALTCARSVSAVRILVGGKERWNPNVNYTEWSSNQHFYVGYWLYFVYDRRYYSVLEVNRTDYESCSTDHVIRNITHKAGRDVVQLNESRTYYFISGGGYCWSNMKLSVLVENNPPPPPPAPAPTENGSPPSRSLCRILATVVAWTSLVFYILI</sequence>
<comment type="similarity">
    <text evidence="4">Belongs to the early nodulin-like (ENODL) family.</text>
</comment>
<dbReference type="Gene3D" id="2.60.40.420">
    <property type="entry name" value="Cupredoxins - blue copper proteins"/>
    <property type="match status" value="1"/>
</dbReference>
<dbReference type="GO" id="GO:0009055">
    <property type="term" value="F:electron transfer activity"/>
    <property type="evidence" value="ECO:0007669"/>
    <property type="project" value="InterPro"/>
</dbReference>
<dbReference type="InterPro" id="IPR039391">
    <property type="entry name" value="Phytocyanin-like"/>
</dbReference>
<proteinExistence type="inferred from homology"/>